<reference evidence="3 4" key="1">
    <citation type="submission" date="2019-12" db="EMBL/GenBank/DDBJ databases">
        <title>Paraburkholderia acidiphila 7Q-K02 sp. nov and Paraburkholderia acidisoli DHF22 sp. nov., two strains isolated from forest soil.</title>
        <authorList>
            <person name="Gao Z."/>
            <person name="Qiu L."/>
        </authorList>
    </citation>
    <scope>NUCLEOTIDE SEQUENCE [LARGE SCALE GENOMIC DNA]</scope>
    <source>
        <strain evidence="3 4">7Q-K02</strain>
    </source>
</reference>
<evidence type="ECO:0000256" key="2">
    <source>
        <dbReference type="SAM" id="Phobius"/>
    </source>
</evidence>
<proteinExistence type="predicted"/>
<gene>
    <name evidence="3" type="ORF">FAZ97_28720</name>
</gene>
<keyword evidence="2" id="KW-0812">Transmembrane</keyword>
<sequence length="437" mass="46375">MLGSSALEIAIGVMFIYLFLSLICTSVMEAISSILNKRGKTLFEGIKNLLNDPQFTGLAQQIYSHGLVSSISEYASDKQKPNRLPSYMPSKILSSALVDILSSTGAALNPCWSQLVADRTSALARAQDAATANPANADLKAAVDAAQADLTKAQKMQSDANATLNQLNQAVKLANEVNGPDDFEKIEAAAQAFSKALDGGRTLAAQLPDPLENIEVGIRQHVPDGHTKDSLLLLVVKARHETSAIKDAAGSAARRMEAFETQVNQWYDQAMDRVTGWYKRWTQVVLVVIAAVAVSLANADTIMLVKVLMDNDTVRASISGAAFDVVSAAQPAAMGSASAPAAVDPAVVRAEALKDARAIDLPLGWNLQEAAFRQPTAFPSTFAGWFLKILGIVITIAAVSLGAPFWFDTLSKFVNLRGAGTPPGQQSKSAPRGTAPK</sequence>
<feature type="transmembrane region" description="Helical" evidence="2">
    <location>
        <begin position="281"/>
        <end position="299"/>
    </location>
</feature>
<feature type="transmembrane region" description="Helical" evidence="2">
    <location>
        <begin position="385"/>
        <end position="407"/>
    </location>
</feature>
<protein>
    <submittedName>
        <fullName evidence="3">Uncharacterized protein</fullName>
    </submittedName>
</protein>
<keyword evidence="2" id="KW-0472">Membrane</keyword>
<evidence type="ECO:0000313" key="4">
    <source>
        <dbReference type="Proteomes" id="UP000434209"/>
    </source>
</evidence>
<keyword evidence="4" id="KW-1185">Reference proteome</keyword>
<evidence type="ECO:0000256" key="1">
    <source>
        <dbReference type="SAM" id="Coils"/>
    </source>
</evidence>
<feature type="transmembrane region" description="Helical" evidence="2">
    <location>
        <begin position="6"/>
        <end position="28"/>
    </location>
</feature>
<dbReference type="EMBL" id="CP046911">
    <property type="protein sequence ID" value="QGZ58930.1"/>
    <property type="molecule type" value="Genomic_DNA"/>
</dbReference>
<accession>A0A7Z2GCD2</accession>
<feature type="coiled-coil region" evidence="1">
    <location>
        <begin position="136"/>
        <end position="170"/>
    </location>
</feature>
<evidence type="ECO:0000313" key="3">
    <source>
        <dbReference type="EMBL" id="QGZ58930.1"/>
    </source>
</evidence>
<dbReference type="OrthoDB" id="6286374at2"/>
<dbReference type="RefSeq" id="WP_158762117.1">
    <property type="nucleotide sequence ID" value="NZ_CP046911.1"/>
</dbReference>
<dbReference type="KEGG" id="pacp:FAZ97_28720"/>
<keyword evidence="1" id="KW-0175">Coiled coil</keyword>
<organism evidence="3 4">
    <name type="scientific">Paraburkholderia acidiphila</name>
    <dbReference type="NCBI Taxonomy" id="2571747"/>
    <lineage>
        <taxon>Bacteria</taxon>
        <taxon>Pseudomonadati</taxon>
        <taxon>Pseudomonadota</taxon>
        <taxon>Betaproteobacteria</taxon>
        <taxon>Burkholderiales</taxon>
        <taxon>Burkholderiaceae</taxon>
        <taxon>Paraburkholderia</taxon>
    </lineage>
</organism>
<dbReference type="AlphaFoldDB" id="A0A7Z2GCD2"/>
<name>A0A7Z2GCD2_9BURK</name>
<dbReference type="Proteomes" id="UP000434209">
    <property type="component" value="Chromosome 3"/>
</dbReference>
<keyword evidence="2" id="KW-1133">Transmembrane helix</keyword>